<dbReference type="KEGG" id="falb:HYN59_09545"/>
<dbReference type="RefSeq" id="WP_108779697.1">
    <property type="nucleotide sequence ID" value="NZ_CP029186.1"/>
</dbReference>
<reference evidence="3 4" key="1">
    <citation type="submission" date="2018-04" db="EMBL/GenBank/DDBJ databases">
        <title>Genome sequencing of Flavobacterium sp. HYN0059.</title>
        <authorList>
            <person name="Yi H."/>
            <person name="Baek C."/>
        </authorList>
    </citation>
    <scope>NUCLEOTIDE SEQUENCE [LARGE SCALE GENOMIC DNA]</scope>
    <source>
        <strain evidence="3 4">HYN0059</strain>
    </source>
</reference>
<keyword evidence="4" id="KW-1185">Reference proteome</keyword>
<dbReference type="AlphaFoldDB" id="A0A2S1R2Y5"/>
<sequence length="148" mass="16659">MKTKVNFQNTLAIILFLFAFTANAKTKSITTAQLPANAQDFLKKNFAKATVASAWEDKEMFDTDYKVQFSNGIEVEFDGNGNWEEIDGNHNAVPVSMLPSAITTYLSQHYKGQNVVQIDKKHWGYKVELASGIELEFNNAGKFLRIDD</sequence>
<organism evidence="3 4">
    <name type="scientific">Flavobacterium album</name>
    <dbReference type="NCBI Taxonomy" id="2175091"/>
    <lineage>
        <taxon>Bacteria</taxon>
        <taxon>Pseudomonadati</taxon>
        <taxon>Bacteroidota</taxon>
        <taxon>Flavobacteriia</taxon>
        <taxon>Flavobacteriales</taxon>
        <taxon>Flavobacteriaceae</taxon>
        <taxon>Flavobacterium</taxon>
    </lineage>
</organism>
<gene>
    <name evidence="3" type="ORF">HYN59_09545</name>
</gene>
<feature type="chain" id="PRO_5015552636" description="Putative beta-lactamase-inhibitor-like PepSY-like domain-containing protein" evidence="1">
    <location>
        <begin position="25"/>
        <end position="148"/>
    </location>
</feature>
<evidence type="ECO:0000256" key="1">
    <source>
        <dbReference type="SAM" id="SignalP"/>
    </source>
</evidence>
<keyword evidence="1" id="KW-0732">Signal</keyword>
<name>A0A2S1R2Y5_9FLAO</name>
<evidence type="ECO:0000259" key="2">
    <source>
        <dbReference type="Pfam" id="PF11396"/>
    </source>
</evidence>
<dbReference type="OrthoDB" id="710080at2"/>
<dbReference type="Proteomes" id="UP000244929">
    <property type="component" value="Chromosome"/>
</dbReference>
<evidence type="ECO:0000313" key="3">
    <source>
        <dbReference type="EMBL" id="AWH86977.1"/>
    </source>
</evidence>
<protein>
    <recommendedName>
        <fullName evidence="2">Putative beta-lactamase-inhibitor-like PepSY-like domain-containing protein</fullName>
    </recommendedName>
</protein>
<dbReference type="Gene3D" id="3.40.1420.30">
    <property type="match status" value="1"/>
</dbReference>
<evidence type="ECO:0000313" key="4">
    <source>
        <dbReference type="Proteomes" id="UP000244929"/>
    </source>
</evidence>
<feature type="domain" description="Putative beta-lactamase-inhibitor-like PepSY-like" evidence="2">
    <location>
        <begin position="64"/>
        <end position="144"/>
    </location>
</feature>
<proteinExistence type="predicted"/>
<dbReference type="InterPro" id="IPR021533">
    <property type="entry name" value="PepSY-like"/>
</dbReference>
<dbReference type="EMBL" id="CP029186">
    <property type="protein sequence ID" value="AWH86977.1"/>
    <property type="molecule type" value="Genomic_DNA"/>
</dbReference>
<feature type="signal peptide" evidence="1">
    <location>
        <begin position="1"/>
        <end position="24"/>
    </location>
</feature>
<dbReference type="Pfam" id="PF11396">
    <property type="entry name" value="PepSY_like"/>
    <property type="match status" value="1"/>
</dbReference>
<accession>A0A2S1R2Y5</accession>
<dbReference type="SUPFAM" id="SSF160574">
    <property type="entry name" value="BT0923-like"/>
    <property type="match status" value="1"/>
</dbReference>